<keyword evidence="3 5" id="KW-1133">Transmembrane helix</keyword>
<dbReference type="InterPro" id="IPR036640">
    <property type="entry name" value="ABC1_TM_sf"/>
</dbReference>
<dbReference type="RefSeq" id="WP_341979369.1">
    <property type="nucleotide sequence ID" value="NZ_JBBYAF010000001.1"/>
</dbReference>
<sequence length="300" mass="34135">MSLFKSYPCTMQHDASDCEAAAISPILLKYKCEYSIMKIREIIGTDAYGTSVKGIVDGLEKLHFNVKAIRTTTFEITRDMTFPAIAQNKTEEGLIHFVVIHKMTKYNRFVIADPDRGLMKVEFSEFDKLFTGVLVLMVPNSEFEKVSYKDTGMFDLFKVLILSQKKLLTLIILASLLLSGIGILLSLFPKILMDEIIPYQMKNSLSIFLIVFGLVTLFQILTAFRQHILLFLSRKIDIYQGQLTCPFAPLIEFNIVLPSFTVISSPYKLLLTVMYTKSYAFGFSFTKKSIIIVKGIYNDQ</sequence>
<accession>A0ABU9K3X8</accession>
<organism evidence="7 8">
    <name type="scientific">Rossellomorea oryzaecorticis</name>
    <dbReference type="NCBI Taxonomy" id="1396505"/>
    <lineage>
        <taxon>Bacteria</taxon>
        <taxon>Bacillati</taxon>
        <taxon>Bacillota</taxon>
        <taxon>Bacilli</taxon>
        <taxon>Bacillales</taxon>
        <taxon>Bacillaceae</taxon>
        <taxon>Rossellomorea</taxon>
    </lineage>
</organism>
<proteinExistence type="predicted"/>
<reference evidence="7 8" key="1">
    <citation type="submission" date="2024-04" db="EMBL/GenBank/DDBJ databases">
        <title>Bacillus oryzaecorticis sp. nov., a moderately halophilic bacterium isolated from rice husks.</title>
        <authorList>
            <person name="Zhu H.-S."/>
        </authorList>
    </citation>
    <scope>NUCLEOTIDE SEQUENCE [LARGE SCALE GENOMIC DNA]</scope>
    <source>
        <strain evidence="7 8">ZC255</strain>
    </source>
</reference>
<dbReference type="InterPro" id="IPR005074">
    <property type="entry name" value="Peptidase_C39"/>
</dbReference>
<evidence type="ECO:0000256" key="5">
    <source>
        <dbReference type="SAM" id="Phobius"/>
    </source>
</evidence>
<dbReference type="Gene3D" id="3.90.70.10">
    <property type="entry name" value="Cysteine proteinases"/>
    <property type="match status" value="1"/>
</dbReference>
<dbReference type="Proteomes" id="UP001389717">
    <property type="component" value="Unassembled WGS sequence"/>
</dbReference>
<keyword evidence="2 5" id="KW-0812">Transmembrane</keyword>
<gene>
    <name evidence="7" type="ORF">AAEO50_00770</name>
</gene>
<dbReference type="Pfam" id="PF03412">
    <property type="entry name" value="Peptidase_C39"/>
    <property type="match status" value="1"/>
</dbReference>
<comment type="caution">
    <text evidence="7">The sequence shown here is derived from an EMBL/GenBank/DDBJ whole genome shotgun (WGS) entry which is preliminary data.</text>
</comment>
<evidence type="ECO:0000256" key="4">
    <source>
        <dbReference type="ARBA" id="ARBA00023136"/>
    </source>
</evidence>
<evidence type="ECO:0000259" key="6">
    <source>
        <dbReference type="PROSITE" id="PS50990"/>
    </source>
</evidence>
<name>A0ABU9K3X8_9BACI</name>
<evidence type="ECO:0000256" key="3">
    <source>
        <dbReference type="ARBA" id="ARBA00022989"/>
    </source>
</evidence>
<dbReference type="PROSITE" id="PS50990">
    <property type="entry name" value="PEPTIDASE_C39"/>
    <property type="match status" value="1"/>
</dbReference>
<evidence type="ECO:0000256" key="2">
    <source>
        <dbReference type="ARBA" id="ARBA00022692"/>
    </source>
</evidence>
<feature type="domain" description="Peptidase C39" evidence="6">
    <location>
        <begin position="12"/>
        <end position="137"/>
    </location>
</feature>
<evidence type="ECO:0000313" key="7">
    <source>
        <dbReference type="EMBL" id="MEL3970800.1"/>
    </source>
</evidence>
<keyword evidence="4 5" id="KW-0472">Membrane</keyword>
<evidence type="ECO:0000256" key="1">
    <source>
        <dbReference type="ARBA" id="ARBA00004651"/>
    </source>
</evidence>
<comment type="subcellular location">
    <subcellularLocation>
        <location evidence="1">Cell membrane</location>
        <topology evidence="1">Multi-pass membrane protein</topology>
    </subcellularLocation>
</comment>
<protein>
    <submittedName>
        <fullName evidence="7">Cysteine peptidase family C39 domain-containing protein</fullName>
    </submittedName>
</protein>
<dbReference type="EMBL" id="JBBYAF010000001">
    <property type="protein sequence ID" value="MEL3970800.1"/>
    <property type="molecule type" value="Genomic_DNA"/>
</dbReference>
<dbReference type="SUPFAM" id="SSF90123">
    <property type="entry name" value="ABC transporter transmembrane region"/>
    <property type="match status" value="1"/>
</dbReference>
<evidence type="ECO:0000313" key="8">
    <source>
        <dbReference type="Proteomes" id="UP001389717"/>
    </source>
</evidence>
<keyword evidence="8" id="KW-1185">Reference proteome</keyword>
<feature type="transmembrane region" description="Helical" evidence="5">
    <location>
        <begin position="167"/>
        <end position="185"/>
    </location>
</feature>
<feature type="transmembrane region" description="Helical" evidence="5">
    <location>
        <begin position="205"/>
        <end position="224"/>
    </location>
</feature>